<dbReference type="GeneTree" id="ENSGT00940000158339"/>
<sequence>MAQAPPSARVLLGFKDALQESDASSWDVSKIGGLPDALPSVRKLLPSCGLCSAVLCHVVQVYCPMEGSPFHRVVHVFACSRKPCWGKRESWVALRSQSLEGHGPQMKETTVPQKDNAVPTDWCEDADNWGLEDEEPVVRISPITANFQATNNPAAPTHTDFSFQLEHLTLSDKMDGVQTAETVFPSYYIAVAEEEECTWKGDLNHAQRLLKEYEQREGRLSDEPESCVGKGESEKYEKCDLPNSDILFYKFLKKISTCRQQILRYSWNGTPLYISPPDAASEPQPCTQCGGRRVFEFQLMPALVSLLQDAGTDVLLEFGTVLVFTCERSCWEVGDRMPVQEFCIVQEDPDQKYFK</sequence>
<dbReference type="Ensembl" id="ENSXETT00000110742">
    <property type="protein sequence ID" value="ENSXETP00000106721"/>
    <property type="gene ID" value="ENSXETG00000020032"/>
</dbReference>
<organism evidence="2">
    <name type="scientific">Xenopus tropicalis</name>
    <name type="common">Western clawed frog</name>
    <name type="synonym">Silurana tropicalis</name>
    <dbReference type="NCBI Taxonomy" id="8364"/>
    <lineage>
        <taxon>Eukaryota</taxon>
        <taxon>Metazoa</taxon>
        <taxon>Chordata</taxon>
        <taxon>Craniata</taxon>
        <taxon>Vertebrata</taxon>
        <taxon>Euteleostomi</taxon>
        <taxon>Amphibia</taxon>
        <taxon>Batrachia</taxon>
        <taxon>Anura</taxon>
        <taxon>Pipoidea</taxon>
        <taxon>Pipidae</taxon>
        <taxon>Xenopodinae</taxon>
        <taxon>Xenopus</taxon>
        <taxon>Silurana</taxon>
    </lineage>
</organism>
<reference evidence="2" key="3">
    <citation type="submission" date="2011-06" db="UniProtKB">
        <authorList>
            <consortium name="Ensembl"/>
        </authorList>
    </citation>
    <scope>IDENTIFICATION</scope>
</reference>
<dbReference type="Proteomes" id="UP000008143">
    <property type="component" value="Chromosome 4"/>
</dbReference>
<dbReference type="PANTHER" id="PTHR46421">
    <property type="entry name" value="PROGRAMMED CELL DEATH PROTEIN 2-LIKE"/>
    <property type="match status" value="1"/>
</dbReference>
<evidence type="ECO:0000313" key="4">
    <source>
        <dbReference type="RefSeq" id="NP_001007508.2"/>
    </source>
</evidence>
<dbReference type="AGR" id="Xenbase:XB-GENE-5805051"/>
<dbReference type="Xenbase" id="XB-GENE-5805051">
    <property type="gene designation" value="pdcd2l"/>
</dbReference>
<dbReference type="PANTHER" id="PTHR46421:SF1">
    <property type="entry name" value="PROGRAMMED CELL DEATH PROTEIN 2-LIKE"/>
    <property type="match status" value="1"/>
</dbReference>
<dbReference type="ExpressionAtlas" id="F7C1W6">
    <property type="expression patterns" value="baseline and differential"/>
</dbReference>
<dbReference type="CTD" id="84306"/>
<dbReference type="GeneID" id="493234"/>
<evidence type="ECO:0000313" key="8">
    <source>
        <dbReference type="RefSeq" id="XP_031755881.1"/>
    </source>
</evidence>
<dbReference type="Ensembl" id="ENSXETT00000121790">
    <property type="protein sequence ID" value="ENSXETP00000104224"/>
    <property type="gene ID" value="ENSXETG00000020032"/>
</dbReference>
<name>F7C1W6_XENTR</name>
<accession>F7C1W6</accession>
<dbReference type="OrthoDB" id="366284at2759"/>
<dbReference type="Ensembl" id="ENSXETT00000112174">
    <property type="protein sequence ID" value="ENSXETP00000112411"/>
    <property type="gene ID" value="ENSXETG00000020032"/>
</dbReference>
<dbReference type="RefSeq" id="XP_031755880.1">
    <property type="nucleotide sequence ID" value="XM_031900020.1"/>
</dbReference>
<protein>
    <submittedName>
        <fullName evidence="2">Programmed cell death 2-like</fullName>
    </submittedName>
    <submittedName>
        <fullName evidence="4 5 6">Programmed cell death protein 2-like</fullName>
    </submittedName>
</protein>
<dbReference type="KEGG" id="xtr:493234"/>
<reference evidence="4 5" key="4">
    <citation type="submission" date="2025-04" db="UniProtKB">
        <authorList>
            <consortium name="RefSeq"/>
        </authorList>
    </citation>
    <scope>IDENTIFICATION</scope>
    <source>
        <strain evidence="5 6">Nigerian</strain>
        <tissue evidence="5 6">Liver and blood</tissue>
    </source>
</reference>
<dbReference type="Bgee" id="ENSXETG00000020032">
    <property type="expression patterns" value="Expressed in egg cell and 12 other cell types or tissues"/>
</dbReference>
<feature type="domain" description="Programmed cell death protein 2 C-terminal" evidence="1">
    <location>
        <begin position="246"/>
        <end position="347"/>
    </location>
</feature>
<evidence type="ECO:0000259" key="1">
    <source>
        <dbReference type="Pfam" id="PF04194"/>
    </source>
</evidence>
<evidence type="ECO:0000313" key="9">
    <source>
        <dbReference type="Xenbase" id="XB-GENE-5805051"/>
    </source>
</evidence>
<evidence type="ECO:0000313" key="7">
    <source>
        <dbReference type="RefSeq" id="XP_031755880.1"/>
    </source>
</evidence>
<dbReference type="RefSeq" id="XP_031755879.1">
    <property type="nucleotide sequence ID" value="XM_031900019.1"/>
</dbReference>
<dbReference type="Ensembl" id="ENSXETT00000117472">
    <property type="protein sequence ID" value="ENSXETP00000114720"/>
    <property type="gene ID" value="ENSXETG00000020032"/>
</dbReference>
<evidence type="ECO:0000313" key="2">
    <source>
        <dbReference type="Ensembl" id="ENSXETP00000043287"/>
    </source>
</evidence>
<dbReference type="eggNOG" id="KOG2061">
    <property type="taxonomic scope" value="Eukaryota"/>
</dbReference>
<dbReference type="AlphaFoldDB" id="F7C1W6"/>
<dbReference type="GO" id="GO:0005737">
    <property type="term" value="C:cytoplasm"/>
    <property type="evidence" value="ECO:0007669"/>
    <property type="project" value="InterPro"/>
</dbReference>
<evidence type="ECO:0000313" key="5">
    <source>
        <dbReference type="RefSeq" id="XP_012816358.1"/>
    </source>
</evidence>
<reference evidence="4" key="1">
    <citation type="journal article" date="2002" name="Dev. Dyn.">
        <title>Genetic and genomic tools for Xenopus research: The NIH Xenopus initiative.</title>
        <authorList>
            <person name="Klein S.L."/>
            <person name="Strausberg R.L."/>
            <person name="Wagner L."/>
            <person name="Pontius J."/>
            <person name="Clifton S.W."/>
            <person name="Richardson P."/>
        </authorList>
    </citation>
    <scope>NUCLEOTIDE SEQUENCE</scope>
</reference>
<dbReference type="OMA" id="MPGPWAD"/>
<dbReference type="InterPro" id="IPR052815">
    <property type="entry name" value="PDCD2-like_regulator"/>
</dbReference>
<dbReference type="Ensembl" id="ENSXETT00000043287">
    <property type="protein sequence ID" value="ENSXETP00000043287"/>
    <property type="gene ID" value="ENSXETG00000020032"/>
</dbReference>
<dbReference type="InterPro" id="IPR007320">
    <property type="entry name" value="PDCD2_C"/>
</dbReference>
<dbReference type="RefSeq" id="NP_001007508.2">
    <property type="nucleotide sequence ID" value="NM_001007507.3"/>
</dbReference>
<dbReference type="HOGENOM" id="CLU_034893_1_0_1"/>
<gene>
    <name evidence="2 4 5 6 7 8 9" type="primary">pdcd2l</name>
</gene>
<proteinExistence type="predicted"/>
<evidence type="ECO:0000313" key="6">
    <source>
        <dbReference type="RefSeq" id="XP_031755879.1"/>
    </source>
</evidence>
<dbReference type="GO" id="GO:0006915">
    <property type="term" value="P:apoptotic process"/>
    <property type="evidence" value="ECO:0000318"/>
    <property type="project" value="GO_Central"/>
</dbReference>
<keyword evidence="3" id="KW-1185">Reference proteome</keyword>
<dbReference type="RefSeq" id="XP_031755881.1">
    <property type="nucleotide sequence ID" value="XM_031900021.1"/>
</dbReference>
<evidence type="ECO:0000313" key="3">
    <source>
        <dbReference type="Proteomes" id="UP000008143"/>
    </source>
</evidence>
<reference evidence="2" key="2">
    <citation type="journal article" date="2010" name="Science">
        <title>The genome of the Western clawed frog Xenopus tropicalis.</title>
        <authorList>
            <person name="Hellsten U."/>
            <person name="Harland R.M."/>
            <person name="Gilchrist M.J."/>
            <person name="Hendrix D."/>
            <person name="Jurka J."/>
            <person name="Kapitonov V."/>
            <person name="Ovcharenko I."/>
            <person name="Putnam N.H."/>
            <person name="Shu S."/>
            <person name="Taher L."/>
            <person name="Blitz I.L."/>
            <person name="Blumberg B."/>
            <person name="Dichmann D.S."/>
            <person name="Dubchak I."/>
            <person name="Amaya E."/>
            <person name="Detter J.C."/>
            <person name="Fletcher R."/>
            <person name="Gerhard D.S."/>
            <person name="Goodstein D."/>
            <person name="Graves T."/>
            <person name="Grigoriev I.V."/>
            <person name="Grimwood J."/>
            <person name="Kawashima T."/>
            <person name="Lindquist E."/>
            <person name="Lucas S.M."/>
            <person name="Mead P.E."/>
            <person name="Mitros T."/>
            <person name="Ogino H."/>
            <person name="Ohta Y."/>
            <person name="Poliakov A.V."/>
            <person name="Pollet N."/>
            <person name="Robert J."/>
            <person name="Salamov A."/>
            <person name="Sater A.K."/>
            <person name="Schmutz J."/>
            <person name="Terry A."/>
            <person name="Vize P.D."/>
            <person name="Warren W.C."/>
            <person name="Wells D."/>
            <person name="Wills A."/>
            <person name="Wilson R.K."/>
            <person name="Zimmerman L.B."/>
            <person name="Zorn A.M."/>
            <person name="Grainger R."/>
            <person name="Grammer T."/>
            <person name="Khokha M.K."/>
            <person name="Richardson P.M."/>
            <person name="Rokhsar D.S."/>
        </authorList>
    </citation>
    <scope>NUCLEOTIDE SEQUENCE [LARGE SCALE GENOMIC DNA]</scope>
    <source>
        <strain evidence="2">Nigerian</strain>
    </source>
</reference>
<dbReference type="RefSeq" id="XP_012816358.1">
    <property type="nucleotide sequence ID" value="XM_012960904.3"/>
</dbReference>
<dbReference type="Pfam" id="PF04194">
    <property type="entry name" value="PDCD2_C"/>
    <property type="match status" value="1"/>
</dbReference>